<accession>A0A6N7IXD7</accession>
<reference evidence="1 2" key="1">
    <citation type="submission" date="2019-10" db="EMBL/GenBank/DDBJ databases">
        <title>Comparative genomics of sulfur disproportionating microorganisms.</title>
        <authorList>
            <person name="Ward L.M."/>
            <person name="Bertran E."/>
            <person name="Johnston D."/>
        </authorList>
    </citation>
    <scope>NUCLEOTIDE SEQUENCE [LARGE SCALE GENOMIC DNA]</scope>
    <source>
        <strain evidence="1 2">DSM 14055</strain>
    </source>
</reference>
<comment type="caution">
    <text evidence="1">The sequence shown here is derived from an EMBL/GenBank/DDBJ whole genome shotgun (WGS) entry which is preliminary data.</text>
</comment>
<evidence type="ECO:0000313" key="2">
    <source>
        <dbReference type="Proteomes" id="UP000441717"/>
    </source>
</evidence>
<evidence type="ECO:0000313" key="1">
    <source>
        <dbReference type="EMBL" id="MQL54127.1"/>
    </source>
</evidence>
<protein>
    <submittedName>
        <fullName evidence="1">N-acetyltransferase</fullName>
    </submittedName>
</protein>
<organism evidence="1 2">
    <name type="scientific">Desulfofundulus thermobenzoicus</name>
    <dbReference type="NCBI Taxonomy" id="29376"/>
    <lineage>
        <taxon>Bacteria</taxon>
        <taxon>Bacillati</taxon>
        <taxon>Bacillota</taxon>
        <taxon>Clostridia</taxon>
        <taxon>Eubacteriales</taxon>
        <taxon>Peptococcaceae</taxon>
        <taxon>Desulfofundulus</taxon>
    </lineage>
</organism>
<feature type="non-terminal residue" evidence="1">
    <location>
        <position position="27"/>
    </location>
</feature>
<keyword evidence="2" id="KW-1185">Reference proteome</keyword>
<keyword evidence="1" id="KW-0808">Transferase</keyword>
<dbReference type="EMBL" id="WHYR01000205">
    <property type="protein sequence ID" value="MQL54127.1"/>
    <property type="molecule type" value="Genomic_DNA"/>
</dbReference>
<proteinExistence type="predicted"/>
<name>A0A6N7IXD7_9FIRM</name>
<dbReference type="Proteomes" id="UP000441717">
    <property type="component" value="Unassembled WGS sequence"/>
</dbReference>
<dbReference type="AlphaFoldDB" id="A0A6N7IXD7"/>
<gene>
    <name evidence="1" type="ORF">GFC01_18115</name>
</gene>
<sequence length="27" mass="3108">MINEKKMGDLIVKTFNRIATEDDLKAI</sequence>
<dbReference type="GO" id="GO:0016740">
    <property type="term" value="F:transferase activity"/>
    <property type="evidence" value="ECO:0007669"/>
    <property type="project" value="UniProtKB-KW"/>
</dbReference>